<dbReference type="RefSeq" id="WP_112081917.1">
    <property type="nucleotide sequence ID" value="NZ_CABFLD010000033.1"/>
</dbReference>
<dbReference type="NCBIfam" id="TIGR03765">
    <property type="entry name" value="ICE_PFL_4695"/>
    <property type="match status" value="1"/>
</dbReference>
<dbReference type="EMBL" id="CABFLD010000033">
    <property type="protein sequence ID" value="VTX59551.1"/>
    <property type="molecule type" value="Genomic_DNA"/>
</dbReference>
<feature type="chain" id="PRO_5043634809" description="Integrating conjugative element protein" evidence="1">
    <location>
        <begin position="21"/>
        <end position="168"/>
    </location>
</feature>
<sequence>MKKLNHFLWLGLLLSVHSSADLKVIADLGGESAVRFYEGIQPEHDENAPIYPNAIPESVTEADMLPVVSHKLTPGYVKPINPELTAMSPIFLIGADELSRQWLSQHYDNLLSQQAVGLVVNVTTLDELNQLRRLAPNLTLLPSPADDLSDRLKLSHYPALITETGVSQ</sequence>
<dbReference type="InterPro" id="IPR021300">
    <property type="entry name" value="Integr_conj_element_PFL4695"/>
</dbReference>
<proteinExistence type="predicted"/>
<feature type="signal peptide" evidence="1">
    <location>
        <begin position="1"/>
        <end position="20"/>
    </location>
</feature>
<gene>
    <name evidence="2" type="ORF">CAGEJMGA_00798</name>
</gene>
<evidence type="ECO:0000313" key="2">
    <source>
        <dbReference type="EMBL" id="VTX59551.1"/>
    </source>
</evidence>
<dbReference type="AlphaFoldDB" id="A0AAX3IRW8"/>
<comment type="caution">
    <text evidence="2">The sequence shown here is derived from an EMBL/GenBank/DDBJ whole genome shotgun (WGS) entry which is preliminary data.</text>
</comment>
<name>A0AAX3IRW8_HAEIF</name>
<evidence type="ECO:0000313" key="3">
    <source>
        <dbReference type="Proteomes" id="UP000658741"/>
    </source>
</evidence>
<reference evidence="2" key="1">
    <citation type="submission" date="2019-05" db="EMBL/GenBank/DDBJ databases">
        <authorList>
            <person name="Hibberd M."/>
        </authorList>
    </citation>
    <scope>NUCLEOTIDE SEQUENCE</scope>
    <source>
        <strain evidence="2">Haemophilus_influenzae_BgEED16</strain>
    </source>
</reference>
<dbReference type="Proteomes" id="UP000658741">
    <property type="component" value="Unassembled WGS sequence"/>
</dbReference>
<evidence type="ECO:0000256" key="1">
    <source>
        <dbReference type="SAM" id="SignalP"/>
    </source>
</evidence>
<organism evidence="2 3">
    <name type="scientific">Haemophilus influenzae</name>
    <dbReference type="NCBI Taxonomy" id="727"/>
    <lineage>
        <taxon>Bacteria</taxon>
        <taxon>Pseudomonadati</taxon>
        <taxon>Pseudomonadota</taxon>
        <taxon>Gammaproteobacteria</taxon>
        <taxon>Pasteurellales</taxon>
        <taxon>Pasteurellaceae</taxon>
        <taxon>Haemophilus</taxon>
    </lineage>
</organism>
<evidence type="ECO:0008006" key="4">
    <source>
        <dbReference type="Google" id="ProtNLM"/>
    </source>
</evidence>
<dbReference type="Pfam" id="PF11072">
    <property type="entry name" value="DUF2859"/>
    <property type="match status" value="1"/>
</dbReference>
<accession>A0AAX3IRW8</accession>
<keyword evidence="1" id="KW-0732">Signal</keyword>
<protein>
    <recommendedName>
        <fullName evidence="4">Integrating conjugative element protein</fullName>
    </recommendedName>
</protein>